<evidence type="ECO:0000256" key="1">
    <source>
        <dbReference type="ARBA" id="ARBA00006484"/>
    </source>
</evidence>
<sequence>MPRLDHRVALITGATSGIGESIARTFASEGARVIICGRREEKGSALAAEIRSTGGAATFRRCDVSDEADVAALMAEIERDFGGLDIVVNNAGTAPAGLLEDMTMDTWTTVIANNVTSVFLVTKHAIPLLRKSDHASVINLGSTFGVVGAGGSVAYAMTKAAAISMTKSLAIELAPSGIRVNALCPGATATPFLFDWAEETGNKDGTIQWLVDHHPIGRLSEPHEQATVALFLASDDSSYVTGHALLVDGGYTAQ</sequence>
<dbReference type="InterPro" id="IPR050259">
    <property type="entry name" value="SDR"/>
</dbReference>
<protein>
    <submittedName>
        <fullName evidence="3">Unannotated protein</fullName>
    </submittedName>
</protein>
<dbReference type="SUPFAM" id="SSF51735">
    <property type="entry name" value="NAD(P)-binding Rossmann-fold domains"/>
    <property type="match status" value="1"/>
</dbReference>
<dbReference type="Gene3D" id="3.40.50.720">
    <property type="entry name" value="NAD(P)-binding Rossmann-like Domain"/>
    <property type="match status" value="1"/>
</dbReference>
<organism evidence="3">
    <name type="scientific">freshwater metagenome</name>
    <dbReference type="NCBI Taxonomy" id="449393"/>
    <lineage>
        <taxon>unclassified sequences</taxon>
        <taxon>metagenomes</taxon>
        <taxon>ecological metagenomes</taxon>
    </lineage>
</organism>
<evidence type="ECO:0000313" key="3">
    <source>
        <dbReference type="EMBL" id="CAB4924392.1"/>
    </source>
</evidence>
<feature type="domain" description="Ketoreductase" evidence="2">
    <location>
        <begin position="7"/>
        <end position="186"/>
    </location>
</feature>
<name>A0A6J7I0Z0_9ZZZZ</name>
<dbReference type="CDD" id="cd05233">
    <property type="entry name" value="SDR_c"/>
    <property type="match status" value="1"/>
</dbReference>
<comment type="similarity">
    <text evidence="1">Belongs to the short-chain dehydrogenases/reductases (SDR) family.</text>
</comment>
<dbReference type="SMART" id="SM00822">
    <property type="entry name" value="PKS_KR"/>
    <property type="match status" value="1"/>
</dbReference>
<dbReference type="PRINTS" id="PR00080">
    <property type="entry name" value="SDRFAMILY"/>
</dbReference>
<dbReference type="PANTHER" id="PTHR42879">
    <property type="entry name" value="3-OXOACYL-(ACYL-CARRIER-PROTEIN) REDUCTASE"/>
    <property type="match status" value="1"/>
</dbReference>
<dbReference type="EMBL" id="CAFBNB010000050">
    <property type="protein sequence ID" value="CAB4924392.1"/>
    <property type="molecule type" value="Genomic_DNA"/>
</dbReference>
<dbReference type="NCBIfam" id="NF005559">
    <property type="entry name" value="PRK07231.1"/>
    <property type="match status" value="1"/>
</dbReference>
<dbReference type="GO" id="GO:0032787">
    <property type="term" value="P:monocarboxylic acid metabolic process"/>
    <property type="evidence" value="ECO:0007669"/>
    <property type="project" value="UniProtKB-ARBA"/>
</dbReference>
<dbReference type="PRINTS" id="PR00081">
    <property type="entry name" value="GDHRDH"/>
</dbReference>
<dbReference type="InterPro" id="IPR002347">
    <property type="entry name" value="SDR_fam"/>
</dbReference>
<dbReference type="AlphaFoldDB" id="A0A6J7I0Z0"/>
<dbReference type="PANTHER" id="PTHR42879:SF2">
    <property type="entry name" value="3-OXOACYL-[ACYL-CARRIER-PROTEIN] REDUCTASE FABG"/>
    <property type="match status" value="1"/>
</dbReference>
<dbReference type="FunFam" id="3.40.50.720:FF:000084">
    <property type="entry name" value="Short-chain dehydrogenase reductase"/>
    <property type="match status" value="1"/>
</dbReference>
<dbReference type="Pfam" id="PF13561">
    <property type="entry name" value="adh_short_C2"/>
    <property type="match status" value="1"/>
</dbReference>
<dbReference type="InterPro" id="IPR020904">
    <property type="entry name" value="Sc_DH/Rdtase_CS"/>
</dbReference>
<dbReference type="InterPro" id="IPR036291">
    <property type="entry name" value="NAD(P)-bd_dom_sf"/>
</dbReference>
<reference evidence="3" key="1">
    <citation type="submission" date="2020-05" db="EMBL/GenBank/DDBJ databases">
        <authorList>
            <person name="Chiriac C."/>
            <person name="Salcher M."/>
            <person name="Ghai R."/>
            <person name="Kavagutti S V."/>
        </authorList>
    </citation>
    <scope>NUCLEOTIDE SEQUENCE</scope>
</reference>
<accession>A0A6J7I0Z0</accession>
<dbReference type="InterPro" id="IPR057326">
    <property type="entry name" value="KR_dom"/>
</dbReference>
<proteinExistence type="inferred from homology"/>
<evidence type="ECO:0000259" key="2">
    <source>
        <dbReference type="SMART" id="SM00822"/>
    </source>
</evidence>
<gene>
    <name evidence="3" type="ORF">UFOPK3720_00398</name>
</gene>
<dbReference type="PROSITE" id="PS00061">
    <property type="entry name" value="ADH_SHORT"/>
    <property type="match status" value="1"/>
</dbReference>